<dbReference type="InterPro" id="IPR046342">
    <property type="entry name" value="CBS_dom_sf"/>
</dbReference>
<feature type="domain" description="CBS" evidence="2">
    <location>
        <begin position="7"/>
        <end position="71"/>
    </location>
</feature>
<evidence type="ECO:0000313" key="4">
    <source>
        <dbReference type="Proteomes" id="UP000219215"/>
    </source>
</evidence>
<proteinExistence type="predicted"/>
<evidence type="ECO:0000256" key="1">
    <source>
        <dbReference type="PROSITE-ProRule" id="PRU00703"/>
    </source>
</evidence>
<dbReference type="Proteomes" id="UP000219215">
    <property type="component" value="Chromosome DPRO"/>
</dbReference>
<dbReference type="OrthoDB" id="5470806at2"/>
<dbReference type="KEGG" id="pprf:DPRO_3843"/>
<dbReference type="RefSeq" id="WP_097013440.1">
    <property type="nucleotide sequence ID" value="NZ_LT907975.1"/>
</dbReference>
<dbReference type="CDD" id="cd02205">
    <property type="entry name" value="CBS_pair_SF"/>
    <property type="match status" value="1"/>
</dbReference>
<keyword evidence="4" id="KW-1185">Reference proteome</keyword>
<sequence length="173" mass="19405">MKVKDLMIPVGEYKTVDKDASLADVVNVLNDSGHRDVFVVNNEGDLEGVLTMTDILVALEPNYKNLNNKDLDSDVLSRRYVADLFKEYNLWGDSLHEICKRGVGIKAGEAMHIPAKGEYLNEDDDIDQAMHRYIVGAHQPIFVRANGTITGVIRLNDVFNEVKKRMLTCVAEL</sequence>
<evidence type="ECO:0000259" key="2">
    <source>
        <dbReference type="PROSITE" id="PS51371"/>
    </source>
</evidence>
<dbReference type="SMART" id="SM00116">
    <property type="entry name" value="CBS"/>
    <property type="match status" value="1"/>
</dbReference>
<dbReference type="Pfam" id="PF00571">
    <property type="entry name" value="CBS"/>
    <property type="match status" value="1"/>
</dbReference>
<dbReference type="AlphaFoldDB" id="A0A2C8FFD5"/>
<dbReference type="PROSITE" id="PS51371">
    <property type="entry name" value="CBS"/>
    <property type="match status" value="1"/>
</dbReference>
<protein>
    <submittedName>
        <fullName evidence="3">CBS domain protein</fullName>
    </submittedName>
</protein>
<name>A0A2C8FFD5_9BACT</name>
<dbReference type="EMBL" id="LT907975">
    <property type="protein sequence ID" value="SOB60760.1"/>
    <property type="molecule type" value="Genomic_DNA"/>
</dbReference>
<keyword evidence="1" id="KW-0129">CBS domain</keyword>
<gene>
    <name evidence="3" type="ORF">DPRO_3843</name>
</gene>
<dbReference type="SUPFAM" id="SSF54631">
    <property type="entry name" value="CBS-domain pair"/>
    <property type="match status" value="1"/>
</dbReference>
<dbReference type="Gene3D" id="3.10.580.10">
    <property type="entry name" value="CBS-domain"/>
    <property type="match status" value="1"/>
</dbReference>
<reference evidence="4" key="1">
    <citation type="submission" date="2017-09" db="EMBL/GenBank/DDBJ databases">
        <authorList>
            <person name="Regsiter A."/>
            <person name="William W."/>
        </authorList>
    </citation>
    <scope>NUCLEOTIDE SEQUENCE [LARGE SCALE GENOMIC DNA]</scope>
    <source>
        <strain evidence="4">500-1</strain>
    </source>
</reference>
<dbReference type="InterPro" id="IPR000644">
    <property type="entry name" value="CBS_dom"/>
</dbReference>
<accession>A0A2C8FFD5</accession>
<organism evidence="3 4">
    <name type="scientific">Pseudodesulfovibrio profundus</name>
    <dbReference type="NCBI Taxonomy" id="57320"/>
    <lineage>
        <taxon>Bacteria</taxon>
        <taxon>Pseudomonadati</taxon>
        <taxon>Thermodesulfobacteriota</taxon>
        <taxon>Desulfovibrionia</taxon>
        <taxon>Desulfovibrionales</taxon>
        <taxon>Desulfovibrionaceae</taxon>
    </lineage>
</organism>
<evidence type="ECO:0000313" key="3">
    <source>
        <dbReference type="EMBL" id="SOB60760.1"/>
    </source>
</evidence>